<dbReference type="EMBL" id="BNDZ01000003">
    <property type="protein sequence ID" value="GHI44667.1"/>
    <property type="molecule type" value="Genomic_DNA"/>
</dbReference>
<dbReference type="Proteomes" id="UP001051844">
    <property type="component" value="Unassembled WGS sequence"/>
</dbReference>
<evidence type="ECO:0000313" key="3">
    <source>
        <dbReference type="Proteomes" id="UP001051844"/>
    </source>
</evidence>
<feature type="region of interest" description="Disordered" evidence="1">
    <location>
        <begin position="57"/>
        <end position="101"/>
    </location>
</feature>
<sequence>MVKPVTGAQQRIIEAAEPGTGRLSGTAAQLDGLVRRGLAFRHPRPPHACFLTPAGHRLREGDAPVSPPPPGSSGAGGRPAAEDGGFRARTGGPEDPPGGAARLREARAAWSGMRELRRMTRADGATDRLCGWERQHLVRAAALTLEAAGFAPASEEPGSGYEVRETPQPDAVQVRPVGGTPPDRVDEAWSRTLTEAGWQVSHHQGVRPPGPYLLASPRRG</sequence>
<organism evidence="2 3">
    <name type="scientific">Streptomyces albidoflavus</name>
    <dbReference type="NCBI Taxonomy" id="1886"/>
    <lineage>
        <taxon>Bacteria</taxon>
        <taxon>Bacillati</taxon>
        <taxon>Actinomycetota</taxon>
        <taxon>Actinomycetes</taxon>
        <taxon>Kitasatosporales</taxon>
        <taxon>Streptomycetaceae</taxon>
        <taxon>Streptomyces</taxon>
        <taxon>Streptomyces albidoflavus group</taxon>
    </lineage>
</organism>
<feature type="region of interest" description="Disordered" evidence="1">
    <location>
        <begin position="198"/>
        <end position="220"/>
    </location>
</feature>
<dbReference type="RefSeq" id="WP_129826010.1">
    <property type="nucleotide sequence ID" value="NZ_BNDZ01000003.1"/>
</dbReference>
<comment type="caution">
    <text evidence="2">The sequence shown here is derived from an EMBL/GenBank/DDBJ whole genome shotgun (WGS) entry which is preliminary data.</text>
</comment>
<gene>
    <name evidence="2" type="ORF">ScoT_08410</name>
</gene>
<protein>
    <submittedName>
        <fullName evidence="2">Uncharacterized protein</fullName>
    </submittedName>
</protein>
<name>A0AA37BU52_9ACTN</name>
<dbReference type="AlphaFoldDB" id="A0AA37BU52"/>
<reference evidence="2" key="1">
    <citation type="submission" date="2022-09" db="EMBL/GenBank/DDBJ databases">
        <title>Whole genome shotgun sequence of Streptomyces albidoflavus NBRC 12854.</title>
        <authorList>
            <person name="Komaki H."/>
            <person name="Tamura T."/>
        </authorList>
    </citation>
    <scope>NUCLEOTIDE SEQUENCE</scope>
    <source>
        <strain evidence="2">NBRC 12854</strain>
    </source>
</reference>
<feature type="region of interest" description="Disordered" evidence="1">
    <location>
        <begin position="153"/>
        <end position="186"/>
    </location>
</feature>
<accession>A0AA37BU52</accession>
<proteinExistence type="predicted"/>
<evidence type="ECO:0000313" key="2">
    <source>
        <dbReference type="EMBL" id="GHI44667.1"/>
    </source>
</evidence>
<evidence type="ECO:0000256" key="1">
    <source>
        <dbReference type="SAM" id="MobiDB-lite"/>
    </source>
</evidence>